<organism evidence="10 11">
    <name type="scientific">Phlebiopsis gigantea (strain 11061_1 CR5-6)</name>
    <name type="common">White-rot fungus</name>
    <name type="synonym">Peniophora gigantea</name>
    <dbReference type="NCBI Taxonomy" id="745531"/>
    <lineage>
        <taxon>Eukaryota</taxon>
        <taxon>Fungi</taxon>
        <taxon>Dikarya</taxon>
        <taxon>Basidiomycota</taxon>
        <taxon>Agaricomycotina</taxon>
        <taxon>Agaricomycetes</taxon>
        <taxon>Polyporales</taxon>
        <taxon>Phanerochaetaceae</taxon>
        <taxon>Phlebiopsis</taxon>
    </lineage>
</organism>
<keyword evidence="2" id="KW-0723">Serine/threonine-protein kinase</keyword>
<name>A0A0C3P1E5_PHLG1</name>
<evidence type="ECO:0000256" key="5">
    <source>
        <dbReference type="ARBA" id="ARBA00022777"/>
    </source>
</evidence>
<protein>
    <recommendedName>
        <fullName evidence="1">non-specific serine/threonine protein kinase</fullName>
        <ecNumber evidence="1">2.7.11.1</ecNumber>
    </recommendedName>
</protein>
<evidence type="ECO:0000256" key="8">
    <source>
        <dbReference type="ARBA" id="ARBA00048679"/>
    </source>
</evidence>
<dbReference type="Gene3D" id="1.10.510.10">
    <property type="entry name" value="Transferase(Phosphotransferase) domain 1"/>
    <property type="match status" value="1"/>
</dbReference>
<dbReference type="Pfam" id="PF00069">
    <property type="entry name" value="Pkinase"/>
    <property type="match status" value="1"/>
</dbReference>
<dbReference type="GO" id="GO:0004674">
    <property type="term" value="F:protein serine/threonine kinase activity"/>
    <property type="evidence" value="ECO:0007669"/>
    <property type="project" value="UniProtKB-KW"/>
</dbReference>
<gene>
    <name evidence="10" type="ORF">PHLGIDRAFT_458453</name>
</gene>
<dbReference type="Proteomes" id="UP000053257">
    <property type="component" value="Unassembled WGS sequence"/>
</dbReference>
<accession>A0A0C3P1E5</accession>
<dbReference type="InterPro" id="IPR011009">
    <property type="entry name" value="Kinase-like_dom_sf"/>
</dbReference>
<dbReference type="STRING" id="745531.A0A0C3P1E5"/>
<dbReference type="EMBL" id="KN840445">
    <property type="protein sequence ID" value="KIP11639.1"/>
    <property type="molecule type" value="Genomic_DNA"/>
</dbReference>
<dbReference type="PANTHER" id="PTHR24356:SF1">
    <property type="entry name" value="SERINE_THREONINE-PROTEIN KINASE GREATWALL"/>
    <property type="match status" value="1"/>
</dbReference>
<evidence type="ECO:0000256" key="3">
    <source>
        <dbReference type="ARBA" id="ARBA00022679"/>
    </source>
</evidence>
<comment type="catalytic activity">
    <reaction evidence="8">
        <text>L-seryl-[protein] + ATP = O-phospho-L-seryl-[protein] + ADP + H(+)</text>
        <dbReference type="Rhea" id="RHEA:17989"/>
        <dbReference type="Rhea" id="RHEA-COMP:9863"/>
        <dbReference type="Rhea" id="RHEA-COMP:11604"/>
        <dbReference type="ChEBI" id="CHEBI:15378"/>
        <dbReference type="ChEBI" id="CHEBI:29999"/>
        <dbReference type="ChEBI" id="CHEBI:30616"/>
        <dbReference type="ChEBI" id="CHEBI:83421"/>
        <dbReference type="ChEBI" id="CHEBI:456216"/>
        <dbReference type="EC" id="2.7.11.1"/>
    </reaction>
</comment>
<dbReference type="SUPFAM" id="SSF56112">
    <property type="entry name" value="Protein kinase-like (PK-like)"/>
    <property type="match status" value="1"/>
</dbReference>
<proteinExistence type="predicted"/>
<dbReference type="Gene3D" id="3.30.200.20">
    <property type="entry name" value="Phosphorylase Kinase, domain 1"/>
    <property type="match status" value="1"/>
</dbReference>
<keyword evidence="3" id="KW-0808">Transferase</keyword>
<dbReference type="OrthoDB" id="2750689at2759"/>
<keyword evidence="11" id="KW-1185">Reference proteome</keyword>
<dbReference type="AlphaFoldDB" id="A0A0C3P1E5"/>
<evidence type="ECO:0000313" key="11">
    <source>
        <dbReference type="Proteomes" id="UP000053257"/>
    </source>
</evidence>
<evidence type="ECO:0000259" key="9">
    <source>
        <dbReference type="PROSITE" id="PS50011"/>
    </source>
</evidence>
<sequence length="497" mass="55750">MYILRWPLCKACVPCFLPLVLSLFCALVSRSFILYTPGRHLDMAILLRFNTFLRGKNKTCKTIEERKFEGTVEAVSVKDVTYFFTATSADSEWVYLDDLSKAAHHPQVLSLRHSLKLGAVADFHVRNNICRIFKGALRVPPPSIKECTPSAEPPMPTSLPEEPFVPPIVEDAALTPSVEDPVSLLTIEDAAAPSTPLPEYIEAIPELDQPLALGTADTKLSVIAPRNTRPLRITDFAEVGYLGRGAWGYVHLHRHRGTGMLVAIKSIQKKRVQGKEDQLLREQATLLAASGQEGVLDLLGSFQDGAYFYLVTRYYAGGDLLCMMEELGTPPEDLLVFYAAQLLVCIERIHARGAVHRDIKPANIFLDRKGNLVLGDFGLAIFLNELQHAKHVEFCGTMEYLSRDVWQGKQYSCASDVWAYGAVVFEMAVGRRMWDANMCKSIRHARDKAIGGSVREFLGKDTISHDLMHFLDEIFENDDYDRPTLTALKRHKFFESM</sequence>
<dbReference type="EC" id="2.7.11.1" evidence="1"/>
<dbReference type="PANTHER" id="PTHR24356">
    <property type="entry name" value="SERINE/THREONINE-PROTEIN KINASE"/>
    <property type="match status" value="1"/>
</dbReference>
<dbReference type="InterPro" id="IPR000719">
    <property type="entry name" value="Prot_kinase_dom"/>
</dbReference>
<dbReference type="GO" id="GO:0005524">
    <property type="term" value="F:ATP binding"/>
    <property type="evidence" value="ECO:0007669"/>
    <property type="project" value="UniProtKB-KW"/>
</dbReference>
<reference evidence="10 11" key="1">
    <citation type="journal article" date="2014" name="PLoS Genet.">
        <title>Analysis of the Phlebiopsis gigantea genome, transcriptome and secretome provides insight into its pioneer colonization strategies of wood.</title>
        <authorList>
            <person name="Hori C."/>
            <person name="Ishida T."/>
            <person name="Igarashi K."/>
            <person name="Samejima M."/>
            <person name="Suzuki H."/>
            <person name="Master E."/>
            <person name="Ferreira P."/>
            <person name="Ruiz-Duenas F.J."/>
            <person name="Held B."/>
            <person name="Canessa P."/>
            <person name="Larrondo L.F."/>
            <person name="Schmoll M."/>
            <person name="Druzhinina I.S."/>
            <person name="Kubicek C.P."/>
            <person name="Gaskell J.A."/>
            <person name="Kersten P."/>
            <person name="St John F."/>
            <person name="Glasner J."/>
            <person name="Sabat G."/>
            <person name="Splinter BonDurant S."/>
            <person name="Syed K."/>
            <person name="Yadav J."/>
            <person name="Mgbeahuruike A.C."/>
            <person name="Kovalchuk A."/>
            <person name="Asiegbu F.O."/>
            <person name="Lackner G."/>
            <person name="Hoffmeister D."/>
            <person name="Rencoret J."/>
            <person name="Gutierrez A."/>
            <person name="Sun H."/>
            <person name="Lindquist E."/>
            <person name="Barry K."/>
            <person name="Riley R."/>
            <person name="Grigoriev I.V."/>
            <person name="Henrissat B."/>
            <person name="Kues U."/>
            <person name="Berka R.M."/>
            <person name="Martinez A.T."/>
            <person name="Covert S.F."/>
            <person name="Blanchette R.A."/>
            <person name="Cullen D."/>
        </authorList>
    </citation>
    <scope>NUCLEOTIDE SEQUENCE [LARGE SCALE GENOMIC DNA]</scope>
    <source>
        <strain evidence="10 11">11061_1 CR5-6</strain>
    </source>
</reference>
<keyword evidence="6" id="KW-0067">ATP-binding</keyword>
<evidence type="ECO:0000256" key="4">
    <source>
        <dbReference type="ARBA" id="ARBA00022741"/>
    </source>
</evidence>
<keyword evidence="5" id="KW-0418">Kinase</keyword>
<feature type="domain" description="Protein kinase" evidence="9">
    <location>
        <begin position="236"/>
        <end position="494"/>
    </location>
</feature>
<dbReference type="InterPro" id="IPR050236">
    <property type="entry name" value="Ser_Thr_kinase_AGC"/>
</dbReference>
<evidence type="ECO:0000313" key="10">
    <source>
        <dbReference type="EMBL" id="KIP11639.1"/>
    </source>
</evidence>
<dbReference type="SMART" id="SM00220">
    <property type="entry name" value="S_TKc"/>
    <property type="match status" value="1"/>
</dbReference>
<evidence type="ECO:0000256" key="7">
    <source>
        <dbReference type="ARBA" id="ARBA00047899"/>
    </source>
</evidence>
<dbReference type="PROSITE" id="PS50011">
    <property type="entry name" value="PROTEIN_KINASE_DOM"/>
    <property type="match status" value="1"/>
</dbReference>
<comment type="catalytic activity">
    <reaction evidence="7">
        <text>L-threonyl-[protein] + ATP = O-phospho-L-threonyl-[protein] + ADP + H(+)</text>
        <dbReference type="Rhea" id="RHEA:46608"/>
        <dbReference type="Rhea" id="RHEA-COMP:11060"/>
        <dbReference type="Rhea" id="RHEA-COMP:11605"/>
        <dbReference type="ChEBI" id="CHEBI:15378"/>
        <dbReference type="ChEBI" id="CHEBI:30013"/>
        <dbReference type="ChEBI" id="CHEBI:30616"/>
        <dbReference type="ChEBI" id="CHEBI:61977"/>
        <dbReference type="ChEBI" id="CHEBI:456216"/>
        <dbReference type="EC" id="2.7.11.1"/>
    </reaction>
</comment>
<evidence type="ECO:0000256" key="1">
    <source>
        <dbReference type="ARBA" id="ARBA00012513"/>
    </source>
</evidence>
<evidence type="ECO:0000256" key="6">
    <source>
        <dbReference type="ARBA" id="ARBA00022840"/>
    </source>
</evidence>
<evidence type="ECO:0000256" key="2">
    <source>
        <dbReference type="ARBA" id="ARBA00022527"/>
    </source>
</evidence>
<keyword evidence="4" id="KW-0547">Nucleotide-binding</keyword>
<dbReference type="HOGENOM" id="CLU_548736_0_0_1"/>